<evidence type="ECO:0000313" key="1">
    <source>
        <dbReference type="EMBL" id="RMZ96885.1"/>
    </source>
</evidence>
<proteinExistence type="predicted"/>
<keyword evidence="2" id="KW-1185">Reference proteome</keyword>
<dbReference type="EMBL" id="REGN01011812">
    <property type="protein sequence ID" value="RMZ96885.1"/>
    <property type="molecule type" value="Genomic_DNA"/>
</dbReference>
<gene>
    <name evidence="1" type="ORF">BpHYR1_028814</name>
</gene>
<sequence>MVRFLYKRRAFLTFFPFLKCWTASCLNSLGLAITKKLEYSLIKLQLNHPKKEKQFQALIRGYAKSNGTSDLLNSSRTQFTHIIVIGFH</sequence>
<evidence type="ECO:0000313" key="2">
    <source>
        <dbReference type="Proteomes" id="UP000276133"/>
    </source>
</evidence>
<comment type="caution">
    <text evidence="1">The sequence shown here is derived from an EMBL/GenBank/DDBJ whole genome shotgun (WGS) entry which is preliminary data.</text>
</comment>
<organism evidence="1 2">
    <name type="scientific">Brachionus plicatilis</name>
    <name type="common">Marine rotifer</name>
    <name type="synonym">Brachionus muelleri</name>
    <dbReference type="NCBI Taxonomy" id="10195"/>
    <lineage>
        <taxon>Eukaryota</taxon>
        <taxon>Metazoa</taxon>
        <taxon>Spiralia</taxon>
        <taxon>Gnathifera</taxon>
        <taxon>Rotifera</taxon>
        <taxon>Eurotatoria</taxon>
        <taxon>Monogononta</taxon>
        <taxon>Pseudotrocha</taxon>
        <taxon>Ploima</taxon>
        <taxon>Brachionidae</taxon>
        <taxon>Brachionus</taxon>
    </lineage>
</organism>
<dbReference type="Proteomes" id="UP000276133">
    <property type="component" value="Unassembled WGS sequence"/>
</dbReference>
<accession>A0A3M7PCQ4</accession>
<dbReference type="AlphaFoldDB" id="A0A3M7PCQ4"/>
<protein>
    <submittedName>
        <fullName evidence="1">Uncharacterized protein</fullName>
    </submittedName>
</protein>
<reference evidence="1 2" key="1">
    <citation type="journal article" date="2018" name="Sci. Rep.">
        <title>Genomic signatures of local adaptation to the degree of environmental predictability in rotifers.</title>
        <authorList>
            <person name="Franch-Gras L."/>
            <person name="Hahn C."/>
            <person name="Garcia-Roger E.M."/>
            <person name="Carmona M.J."/>
            <person name="Serra M."/>
            <person name="Gomez A."/>
        </authorList>
    </citation>
    <scope>NUCLEOTIDE SEQUENCE [LARGE SCALE GENOMIC DNA]</scope>
    <source>
        <strain evidence="1">HYR1</strain>
    </source>
</reference>
<name>A0A3M7PCQ4_BRAPC</name>